<evidence type="ECO:0000313" key="2">
    <source>
        <dbReference type="Proteomes" id="UP000660021"/>
    </source>
</evidence>
<accession>A0ABR7HSL7</accession>
<proteinExistence type="predicted"/>
<sequence length="204" mass="23727">MEQIFKKWYPHDNLDTMYDVDDIWMRPDGYTLILLSDGRYKEELEGQRLMLTWESIVSYQLSGERYREDLWISDSKQAWSFWKSTDSAYLNTLRERSTLLPEGTVHWLFVGTNLVVDVIAAQPPKVTVIAPSAGIAKVHRKEFEFQGCVEVPMELSEDQFLDRFLMFIEENRWSFGGGVRTIIDGCYINADGTPGKPVWPEEDK</sequence>
<dbReference type="Proteomes" id="UP000660021">
    <property type="component" value="Unassembled WGS sequence"/>
</dbReference>
<comment type="caution">
    <text evidence="1">The sequence shown here is derived from an EMBL/GenBank/DDBJ whole genome shotgun (WGS) entry which is preliminary data.</text>
</comment>
<name>A0ABR7HSL7_9FIRM</name>
<evidence type="ECO:0000313" key="1">
    <source>
        <dbReference type="EMBL" id="MBC5730442.1"/>
    </source>
</evidence>
<reference evidence="1 2" key="1">
    <citation type="submission" date="2020-08" db="EMBL/GenBank/DDBJ databases">
        <title>Genome public.</title>
        <authorList>
            <person name="Liu C."/>
            <person name="Sun Q."/>
        </authorList>
    </citation>
    <scope>NUCLEOTIDE SEQUENCE [LARGE SCALE GENOMIC DNA]</scope>
    <source>
        <strain evidence="1 2">New-38</strain>
    </source>
</reference>
<keyword evidence="2" id="KW-1185">Reference proteome</keyword>
<protein>
    <submittedName>
        <fullName evidence="1">Uncharacterized protein</fullName>
    </submittedName>
</protein>
<organism evidence="1 2">
    <name type="scientific">Pseudoflavonifractor hominis</name>
    <dbReference type="NCBI Taxonomy" id="2763059"/>
    <lineage>
        <taxon>Bacteria</taxon>
        <taxon>Bacillati</taxon>
        <taxon>Bacillota</taxon>
        <taxon>Clostridia</taxon>
        <taxon>Eubacteriales</taxon>
        <taxon>Oscillospiraceae</taxon>
        <taxon>Pseudoflavonifractor</taxon>
    </lineage>
</organism>
<dbReference type="EMBL" id="JACOPR010000003">
    <property type="protein sequence ID" value="MBC5730442.1"/>
    <property type="molecule type" value="Genomic_DNA"/>
</dbReference>
<gene>
    <name evidence="1" type="ORF">H8S34_06300</name>
</gene>